<feature type="binding site" evidence="4">
    <location>
        <position position="156"/>
    </location>
    <ligand>
        <name>substrate</name>
    </ligand>
</feature>
<proteinExistence type="inferred from homology"/>
<dbReference type="SUPFAM" id="SSF48208">
    <property type="entry name" value="Six-hairpin glycosidases"/>
    <property type="match status" value="1"/>
</dbReference>
<evidence type="ECO:0000313" key="6">
    <source>
        <dbReference type="Proteomes" id="UP000587760"/>
    </source>
</evidence>
<dbReference type="Proteomes" id="UP000587760">
    <property type="component" value="Unassembled WGS sequence"/>
</dbReference>
<keyword evidence="6" id="KW-1185">Reference proteome</keyword>
<dbReference type="PANTHER" id="PTHR36845">
    <property type="entry name" value="HYDROLASE, PUTATIVE (AFU_ORTHOLOGUE AFUA_7G05090)-RELATED"/>
    <property type="match status" value="1"/>
</dbReference>
<dbReference type="Pfam" id="PF07470">
    <property type="entry name" value="Glyco_hydro_88"/>
    <property type="match status" value="1"/>
</dbReference>
<feature type="binding site" evidence="4">
    <location>
        <position position="90"/>
    </location>
    <ligand>
        <name>substrate</name>
    </ligand>
</feature>
<comment type="similarity">
    <text evidence="2">Belongs to the glycosyl hydrolase 88 family.</text>
</comment>
<feature type="binding site" evidence="4">
    <location>
        <position position="214"/>
    </location>
    <ligand>
        <name>substrate</name>
    </ligand>
</feature>
<dbReference type="InterPro" id="IPR010905">
    <property type="entry name" value="Glyco_hydro_88"/>
</dbReference>
<feature type="binding site" evidence="4">
    <location>
        <position position="216"/>
    </location>
    <ligand>
        <name>substrate</name>
    </ligand>
</feature>
<feature type="active site" description="Nucleophile" evidence="3">
    <location>
        <position position="90"/>
    </location>
</feature>
<evidence type="ECO:0000256" key="3">
    <source>
        <dbReference type="PIRSR" id="PIRSR610905-1"/>
    </source>
</evidence>
<dbReference type="RefSeq" id="WP_184745771.1">
    <property type="nucleotide sequence ID" value="NZ_JACHGJ010000002.1"/>
</dbReference>
<feature type="active site" description="Proton donor" evidence="3">
    <location>
        <position position="156"/>
    </location>
</feature>
<feature type="binding site" evidence="4">
    <location>
        <position position="228"/>
    </location>
    <ligand>
        <name>substrate</name>
    </ligand>
</feature>
<gene>
    <name evidence="5" type="ORF">HNR50_001675</name>
</gene>
<evidence type="ECO:0000256" key="1">
    <source>
        <dbReference type="ARBA" id="ARBA00022801"/>
    </source>
</evidence>
<dbReference type="AlphaFoldDB" id="A0A841R9U7"/>
<evidence type="ECO:0000256" key="2">
    <source>
        <dbReference type="ARBA" id="ARBA00038358"/>
    </source>
</evidence>
<dbReference type="GO" id="GO:0000272">
    <property type="term" value="P:polysaccharide catabolic process"/>
    <property type="evidence" value="ECO:0007669"/>
    <property type="project" value="TreeGrafter"/>
</dbReference>
<dbReference type="Gene3D" id="1.50.10.10">
    <property type="match status" value="1"/>
</dbReference>
<comment type="caution">
    <text evidence="5">The sequence shown here is derived from an EMBL/GenBank/DDBJ whole genome shotgun (WGS) entry which is preliminary data.</text>
</comment>
<name>A0A841R9U7_9SPIO</name>
<sequence>MKYENMARSILTVLDRAISVHGNRRPEIGMGDLHPGWHYTKEHYWTEAFWPGQLWLAYDWTGDKKYLEAARVHSPAFAKMLTTPRWLHHDVGFLFLMSSVWDFKLTEDREARDRALRAADILRSRFQWHGRFILAWNPKPGDKEWNRIASGKMIIDSMENISLLYWAARQTGEKAYAEIATEHAATMAKYIIRDDGSTYHCYDFDPVTGVPIGGSTHQGWSAESCWSRGQGWAVHGFCQTYINTGNSLFLESARKLADYVIGNLPEDNVPPWDFSIPPEAPQVKDSSAGAILSAGFLSLSQILEEEKSPDAELYRGFGLKMLDGLKEHCDLTGDPQSQGLLSQGASHAKKGGYWASAMLPYGDYYYFEAVLRASGKSDFIWT</sequence>
<keyword evidence="5" id="KW-0326">Glycosidase</keyword>
<dbReference type="InterPro" id="IPR012341">
    <property type="entry name" value="6hp_glycosidase-like_sf"/>
</dbReference>
<dbReference type="GO" id="GO:0102212">
    <property type="term" value="F:unsaturated chondroitin disaccharide hydrolase activity"/>
    <property type="evidence" value="ECO:0007669"/>
    <property type="project" value="UniProtKB-EC"/>
</dbReference>
<reference evidence="5 6" key="1">
    <citation type="submission" date="2020-08" db="EMBL/GenBank/DDBJ databases">
        <title>Genomic Encyclopedia of Type Strains, Phase IV (KMG-IV): sequencing the most valuable type-strain genomes for metagenomic binning, comparative biology and taxonomic classification.</title>
        <authorList>
            <person name="Goeker M."/>
        </authorList>
    </citation>
    <scope>NUCLEOTIDE SEQUENCE [LARGE SCALE GENOMIC DNA]</scope>
    <source>
        <strain evidence="5 6">DSM 2461</strain>
    </source>
</reference>
<evidence type="ECO:0000256" key="4">
    <source>
        <dbReference type="PIRSR" id="PIRSR610905-2"/>
    </source>
</evidence>
<dbReference type="GO" id="GO:0052757">
    <property type="term" value="F:chondroitin hydrolase activity"/>
    <property type="evidence" value="ECO:0007669"/>
    <property type="project" value="TreeGrafter"/>
</dbReference>
<dbReference type="EC" id="3.2.1.180" evidence="5"/>
<protein>
    <submittedName>
        <fullName evidence="5">Unsaturated chondroitin disaccharide hydrolase</fullName>
        <ecNumber evidence="5">3.2.1.180</ecNumber>
    </submittedName>
</protein>
<dbReference type="PANTHER" id="PTHR36845:SF1">
    <property type="entry name" value="HYDROLASE, PUTATIVE (AFU_ORTHOLOGUE AFUA_7G05090)-RELATED"/>
    <property type="match status" value="1"/>
</dbReference>
<keyword evidence="1 5" id="KW-0378">Hydrolase</keyword>
<dbReference type="InterPro" id="IPR008928">
    <property type="entry name" value="6-hairpin_glycosidase_sf"/>
</dbReference>
<dbReference type="EMBL" id="JACHGJ010000002">
    <property type="protein sequence ID" value="MBB6480017.1"/>
    <property type="molecule type" value="Genomic_DNA"/>
</dbReference>
<evidence type="ECO:0000313" key="5">
    <source>
        <dbReference type="EMBL" id="MBB6480017.1"/>
    </source>
</evidence>
<accession>A0A841R9U7</accession>
<feature type="binding site" evidence="4">
    <location>
        <position position="232"/>
    </location>
    <ligand>
        <name>substrate</name>
    </ligand>
</feature>
<dbReference type="InterPro" id="IPR052369">
    <property type="entry name" value="UG_Glycosaminoglycan_Hydrolase"/>
</dbReference>
<organism evidence="5 6">
    <name type="scientific">Spirochaeta isovalerica</name>
    <dbReference type="NCBI Taxonomy" id="150"/>
    <lineage>
        <taxon>Bacteria</taxon>
        <taxon>Pseudomonadati</taxon>
        <taxon>Spirochaetota</taxon>
        <taxon>Spirochaetia</taxon>
        <taxon>Spirochaetales</taxon>
        <taxon>Spirochaetaceae</taxon>
        <taxon>Spirochaeta</taxon>
    </lineage>
</organism>